<gene>
    <name evidence="3" type="ordered locus">ELI_4012</name>
</gene>
<dbReference type="Proteomes" id="UP000006873">
    <property type="component" value="Chromosome"/>
</dbReference>
<reference key="1">
    <citation type="submission" date="2010-09" db="EMBL/GenBank/DDBJ databases">
        <authorList>
            <person name="Roh H."/>
            <person name="Ko H.-J."/>
            <person name="Kim D."/>
            <person name="Choi D.G."/>
            <person name="Park S."/>
            <person name="Kim S."/>
            <person name="Kim K.H."/>
            <person name="Chang I.S."/>
            <person name="Choi I.-G."/>
        </authorList>
    </citation>
    <scope>NUCLEOTIDE SEQUENCE</scope>
    <source>
        <strain>KIST612</strain>
    </source>
</reference>
<dbReference type="InterPro" id="IPR008991">
    <property type="entry name" value="Translation_prot_SH3-like_sf"/>
</dbReference>
<organism evidence="3 4">
    <name type="scientific">Eubacterium callanderi</name>
    <dbReference type="NCBI Taxonomy" id="53442"/>
    <lineage>
        <taxon>Bacteria</taxon>
        <taxon>Bacillati</taxon>
        <taxon>Bacillota</taxon>
        <taxon>Clostridia</taxon>
        <taxon>Eubacteriales</taxon>
        <taxon>Eubacteriaceae</taxon>
        <taxon>Eubacterium</taxon>
    </lineage>
</organism>
<evidence type="ECO:0000256" key="2">
    <source>
        <dbReference type="ARBA" id="ARBA00023274"/>
    </source>
</evidence>
<protein>
    <recommendedName>
        <fullName evidence="5">Ribosomal protein L14E/L6E/L27E</fullName>
    </recommendedName>
</protein>
<dbReference type="InterPro" id="IPR041985">
    <property type="entry name" value="Ribosomal_eL14_KOW"/>
</dbReference>
<accession>E3GH01</accession>
<proteinExistence type="predicted"/>
<reference evidence="3 4" key="2">
    <citation type="journal article" date="2011" name="J. Bacteriol.">
        <title>Complete genome sequence of a carbon monoxide-utilizing acetogen, Eubacterium limosum KIST612.</title>
        <authorList>
            <person name="Roh H."/>
            <person name="Ko H.J."/>
            <person name="Kim D."/>
            <person name="Choi D.G."/>
            <person name="Park S."/>
            <person name="Kim S."/>
            <person name="Chang I.S."/>
            <person name="Choi I.G."/>
        </authorList>
    </citation>
    <scope>NUCLEOTIDE SEQUENCE [LARGE SCALE GENOMIC DNA]</scope>
    <source>
        <strain evidence="3 4">KIST612</strain>
    </source>
</reference>
<evidence type="ECO:0000313" key="3">
    <source>
        <dbReference type="EMBL" id="ADO38956.1"/>
    </source>
</evidence>
<dbReference type="KEGG" id="elm:ELI_4012"/>
<keyword evidence="4" id="KW-1185">Reference proteome</keyword>
<name>E3GH01_9FIRM</name>
<dbReference type="GO" id="GO:0005840">
    <property type="term" value="C:ribosome"/>
    <property type="evidence" value="ECO:0007669"/>
    <property type="project" value="UniProtKB-KW"/>
</dbReference>
<dbReference type="eggNOG" id="COG2163">
    <property type="taxonomic scope" value="Bacteria"/>
</dbReference>
<keyword evidence="2" id="KW-0687">Ribonucleoprotein</keyword>
<dbReference type="GO" id="GO:1990904">
    <property type="term" value="C:ribonucleoprotein complex"/>
    <property type="evidence" value="ECO:0007669"/>
    <property type="project" value="UniProtKB-KW"/>
</dbReference>
<evidence type="ECO:0008006" key="5">
    <source>
        <dbReference type="Google" id="ProtNLM"/>
    </source>
</evidence>
<dbReference type="SUPFAM" id="SSF50104">
    <property type="entry name" value="Translation proteins SH3-like domain"/>
    <property type="match status" value="1"/>
</dbReference>
<dbReference type="InterPro" id="IPR014722">
    <property type="entry name" value="Rib_uL2_dom2"/>
</dbReference>
<evidence type="ECO:0000313" key="4">
    <source>
        <dbReference type="Proteomes" id="UP000006873"/>
    </source>
</evidence>
<dbReference type="HOGENOM" id="CLU_168121_0_0_9"/>
<sequence>MKMDDLKVGQIVRPLAGRDKGQVMVVYEILDQNYVTICDGKLRKVSNPKKKKVRHLAKTNQIVTILHEKLKNGDKVNNAEIRKCLEPFLGEIDDGKSEEV</sequence>
<dbReference type="AlphaFoldDB" id="E3GH01"/>
<dbReference type="CDD" id="cd06088">
    <property type="entry name" value="KOW_RPL14"/>
    <property type="match status" value="1"/>
</dbReference>
<dbReference type="RefSeq" id="WP_013382263.1">
    <property type="nucleotide sequence ID" value="NZ_CP132136.1"/>
</dbReference>
<dbReference type="Gene3D" id="2.30.30.30">
    <property type="match status" value="1"/>
</dbReference>
<dbReference type="EMBL" id="CP002273">
    <property type="protein sequence ID" value="ADO38956.1"/>
    <property type="molecule type" value="Genomic_DNA"/>
</dbReference>
<evidence type="ECO:0000256" key="1">
    <source>
        <dbReference type="ARBA" id="ARBA00022980"/>
    </source>
</evidence>
<keyword evidence="1" id="KW-0689">Ribosomal protein</keyword>